<dbReference type="Pfam" id="PF00501">
    <property type="entry name" value="AMP-binding"/>
    <property type="match status" value="1"/>
</dbReference>
<dbReference type="SUPFAM" id="SSF56801">
    <property type="entry name" value="Acetyl-CoA synthetase-like"/>
    <property type="match status" value="1"/>
</dbReference>
<organism evidence="4 5">
    <name type="scientific">Nonomuraea longispora</name>
    <dbReference type="NCBI Taxonomy" id="1848320"/>
    <lineage>
        <taxon>Bacteria</taxon>
        <taxon>Bacillati</taxon>
        <taxon>Actinomycetota</taxon>
        <taxon>Actinomycetes</taxon>
        <taxon>Streptosporangiales</taxon>
        <taxon>Streptosporangiaceae</taxon>
        <taxon>Nonomuraea</taxon>
    </lineage>
</organism>
<evidence type="ECO:0000313" key="4">
    <source>
        <dbReference type="EMBL" id="TDC09467.1"/>
    </source>
</evidence>
<sequence length="545" mass="59375">MARPRSSRKRKWPPAGVPYRFTGRRLSPALTGRGGRARHQGLTAQRHSHQVGLVTEQTLGRLAEESWSRFDDHDAIFYEGAWLRSHALAVRARRMCGGFVAAGIRPGDRVAVMMATSPEVPLLYQALWAAGAVVTPVVFLVGADELRHILLDSGARAIVTSPELEETVRAAAVDIPVLVDTAELEQAPERGFVHRDPGDLAALMYTGGTTGKAKGVMLSHRGLWQVGKAVYELSRQEGKNRALMPVPLSHAYGLIISVASMHATEPQQAVLMRWFEPKAFLSLAAEQRVQYGTVVPSMIQMLLAEPLESHPLPDLAFLTCGAAPLGRQTLAEFERRMPGVQILEGYGLTETSAVTTFNPPGRRKAGSVGLPLPGYTIIIRDDEGEAAETGDIGEICVSGESLMLGYWGEHEPDPEDTALVGGELRTGDIGCVDDDGYLYVVDRKKDLIIRGGFNVFPRDVEDALNQHPDVVMSGVVGRPDPRVGEEVVAFVQLRKGAEVGAEELIAWARDRVGRVKYPREVRFADSIPVTSVLKLDRKALRALLG</sequence>
<dbReference type="PANTHER" id="PTHR43767">
    <property type="entry name" value="LONG-CHAIN-FATTY-ACID--COA LIGASE"/>
    <property type="match status" value="1"/>
</dbReference>
<keyword evidence="1" id="KW-1133">Transmembrane helix</keyword>
<feature type="transmembrane region" description="Helical" evidence="1">
    <location>
        <begin position="122"/>
        <end position="143"/>
    </location>
</feature>
<name>A0A4R4NP22_9ACTN</name>
<dbReference type="PROSITE" id="PS00455">
    <property type="entry name" value="AMP_BINDING"/>
    <property type="match status" value="1"/>
</dbReference>
<dbReference type="Gene3D" id="3.40.50.12780">
    <property type="entry name" value="N-terminal domain of ligase-like"/>
    <property type="match status" value="1"/>
</dbReference>
<dbReference type="AlphaFoldDB" id="A0A4R4NP22"/>
<dbReference type="Proteomes" id="UP000295157">
    <property type="component" value="Unassembled WGS sequence"/>
</dbReference>
<evidence type="ECO:0000256" key="1">
    <source>
        <dbReference type="SAM" id="Phobius"/>
    </source>
</evidence>
<keyword evidence="1" id="KW-0472">Membrane</keyword>
<accession>A0A4R4NP22</accession>
<keyword evidence="1" id="KW-0812">Transmembrane</keyword>
<evidence type="ECO:0000259" key="2">
    <source>
        <dbReference type="Pfam" id="PF00501"/>
    </source>
</evidence>
<dbReference type="InterPro" id="IPR025110">
    <property type="entry name" value="AMP-bd_C"/>
</dbReference>
<comment type="caution">
    <text evidence="4">The sequence shown here is derived from an EMBL/GenBank/DDBJ whole genome shotgun (WGS) entry which is preliminary data.</text>
</comment>
<dbReference type="InterPro" id="IPR045851">
    <property type="entry name" value="AMP-bd_C_sf"/>
</dbReference>
<proteinExistence type="predicted"/>
<dbReference type="InterPro" id="IPR020845">
    <property type="entry name" value="AMP-binding_CS"/>
</dbReference>
<gene>
    <name evidence="4" type="ORF">E1267_07380</name>
</gene>
<dbReference type="EMBL" id="SMJZ01000017">
    <property type="protein sequence ID" value="TDC09467.1"/>
    <property type="molecule type" value="Genomic_DNA"/>
</dbReference>
<dbReference type="InterPro" id="IPR000873">
    <property type="entry name" value="AMP-dep_synth/lig_dom"/>
</dbReference>
<protein>
    <submittedName>
        <fullName evidence="4">Acyl-CoA synthetase</fullName>
    </submittedName>
</protein>
<dbReference type="Gene3D" id="3.30.300.30">
    <property type="match status" value="1"/>
</dbReference>
<dbReference type="InterPro" id="IPR050237">
    <property type="entry name" value="ATP-dep_AMP-bd_enzyme"/>
</dbReference>
<reference evidence="4 5" key="1">
    <citation type="submission" date="2019-02" db="EMBL/GenBank/DDBJ databases">
        <title>Draft genome sequences of novel Actinobacteria.</title>
        <authorList>
            <person name="Sahin N."/>
            <person name="Ay H."/>
            <person name="Saygin H."/>
        </authorList>
    </citation>
    <scope>NUCLEOTIDE SEQUENCE [LARGE SCALE GENOMIC DNA]</scope>
    <source>
        <strain evidence="4 5">KC201</strain>
    </source>
</reference>
<dbReference type="PANTHER" id="PTHR43767:SF7">
    <property type="entry name" value="MEDIUM_LONG-CHAIN-FATTY-ACID--COA LIGASE FADD8"/>
    <property type="match status" value="1"/>
</dbReference>
<dbReference type="InterPro" id="IPR042099">
    <property type="entry name" value="ANL_N_sf"/>
</dbReference>
<dbReference type="Pfam" id="PF13193">
    <property type="entry name" value="AMP-binding_C"/>
    <property type="match status" value="1"/>
</dbReference>
<dbReference type="GO" id="GO:0016877">
    <property type="term" value="F:ligase activity, forming carbon-sulfur bonds"/>
    <property type="evidence" value="ECO:0007669"/>
    <property type="project" value="UniProtKB-ARBA"/>
</dbReference>
<evidence type="ECO:0000259" key="3">
    <source>
        <dbReference type="Pfam" id="PF13193"/>
    </source>
</evidence>
<feature type="domain" description="AMP-dependent synthetase/ligase" evidence="2">
    <location>
        <begin position="64"/>
        <end position="407"/>
    </location>
</feature>
<evidence type="ECO:0000313" key="5">
    <source>
        <dbReference type="Proteomes" id="UP000295157"/>
    </source>
</evidence>
<feature type="domain" description="AMP-binding enzyme C-terminal" evidence="3">
    <location>
        <begin position="460"/>
        <end position="531"/>
    </location>
</feature>
<dbReference type="OrthoDB" id="4363623at2"/>
<keyword evidence="5" id="KW-1185">Reference proteome</keyword>